<proteinExistence type="inferred from homology"/>
<evidence type="ECO:0000256" key="3">
    <source>
        <dbReference type="ARBA" id="ARBA00022692"/>
    </source>
</evidence>
<dbReference type="PANTHER" id="PTHR38459">
    <property type="entry name" value="PROPHAGE BACTOPRENOL-LINKED GLUCOSE TRANSLOCASE HOMOLOG"/>
    <property type="match status" value="1"/>
</dbReference>
<keyword evidence="4 6" id="KW-1133">Transmembrane helix</keyword>
<dbReference type="GO" id="GO:0005886">
    <property type="term" value="C:plasma membrane"/>
    <property type="evidence" value="ECO:0007669"/>
    <property type="project" value="TreeGrafter"/>
</dbReference>
<dbReference type="PANTHER" id="PTHR38459:SF1">
    <property type="entry name" value="PROPHAGE BACTOPRENOL-LINKED GLUCOSE TRANSLOCASE HOMOLOG"/>
    <property type="match status" value="1"/>
</dbReference>
<dbReference type="RefSeq" id="WP_230340346.1">
    <property type="nucleotide sequence ID" value="NZ_CP069798.1"/>
</dbReference>
<feature type="transmembrane region" description="Helical" evidence="6">
    <location>
        <begin position="41"/>
        <end position="65"/>
    </location>
</feature>
<evidence type="ECO:0000256" key="4">
    <source>
        <dbReference type="ARBA" id="ARBA00022989"/>
    </source>
</evidence>
<dbReference type="EMBL" id="CP069798">
    <property type="protein sequence ID" value="QRQ83047.1"/>
    <property type="molecule type" value="Genomic_DNA"/>
</dbReference>
<keyword evidence="5 6" id="KW-0472">Membrane</keyword>
<feature type="transmembrane region" description="Helical" evidence="6">
    <location>
        <begin position="12"/>
        <end position="35"/>
    </location>
</feature>
<protein>
    <submittedName>
        <fullName evidence="8">GtrA family protein</fullName>
    </submittedName>
</protein>
<dbReference type="AlphaFoldDB" id="A0A892ZMQ6"/>
<dbReference type="InterPro" id="IPR007267">
    <property type="entry name" value="GtrA_DPMS_TM"/>
</dbReference>
<feature type="transmembrane region" description="Helical" evidence="6">
    <location>
        <begin position="77"/>
        <end position="102"/>
    </location>
</feature>
<evidence type="ECO:0000256" key="2">
    <source>
        <dbReference type="ARBA" id="ARBA00009399"/>
    </source>
</evidence>
<feature type="domain" description="GtrA/DPMS transmembrane" evidence="7">
    <location>
        <begin position="14"/>
        <end position="131"/>
    </location>
</feature>
<evidence type="ECO:0000256" key="1">
    <source>
        <dbReference type="ARBA" id="ARBA00004141"/>
    </source>
</evidence>
<organism evidence="8 9">
    <name type="scientific">Paralysiella testudinis</name>
    <dbReference type="NCBI Taxonomy" id="2809020"/>
    <lineage>
        <taxon>Bacteria</taxon>
        <taxon>Pseudomonadati</taxon>
        <taxon>Pseudomonadota</taxon>
        <taxon>Betaproteobacteria</taxon>
        <taxon>Neisseriales</taxon>
        <taxon>Neisseriaceae</taxon>
        <taxon>Paralysiella</taxon>
    </lineage>
</organism>
<dbReference type="KEGG" id="ptes:JQU52_06715"/>
<evidence type="ECO:0000259" key="7">
    <source>
        <dbReference type="Pfam" id="PF04138"/>
    </source>
</evidence>
<reference evidence="8" key="1">
    <citation type="submission" date="2021-02" db="EMBL/GenBank/DDBJ databases">
        <title>Neisseriaceae sp. 26B isolated from the cloaca of a Common Toad-headed Turtle (Mesoclemmys nasuta).</title>
        <authorList>
            <person name="Spergser J."/>
            <person name="Busse H.-J."/>
        </authorList>
    </citation>
    <scope>NUCLEOTIDE SEQUENCE</scope>
    <source>
        <strain evidence="8">26B</strain>
    </source>
</reference>
<keyword evidence="9" id="KW-1185">Reference proteome</keyword>
<evidence type="ECO:0000256" key="5">
    <source>
        <dbReference type="ARBA" id="ARBA00023136"/>
    </source>
</evidence>
<dbReference type="GO" id="GO:0000271">
    <property type="term" value="P:polysaccharide biosynthetic process"/>
    <property type="evidence" value="ECO:0007669"/>
    <property type="project" value="InterPro"/>
</dbReference>
<accession>A0A892ZMQ6</accession>
<evidence type="ECO:0000256" key="6">
    <source>
        <dbReference type="SAM" id="Phobius"/>
    </source>
</evidence>
<gene>
    <name evidence="8" type="ORF">JQU52_06715</name>
</gene>
<comment type="similarity">
    <text evidence="2">Belongs to the GtrA family.</text>
</comment>
<dbReference type="Pfam" id="PF04138">
    <property type="entry name" value="GtrA_DPMS_TM"/>
    <property type="match status" value="1"/>
</dbReference>
<evidence type="ECO:0000313" key="8">
    <source>
        <dbReference type="EMBL" id="QRQ83047.1"/>
    </source>
</evidence>
<name>A0A892ZMQ6_9NEIS</name>
<feature type="transmembrane region" description="Helical" evidence="6">
    <location>
        <begin position="108"/>
        <end position="130"/>
    </location>
</feature>
<dbReference type="Proteomes" id="UP000653156">
    <property type="component" value="Chromosome"/>
</dbReference>
<comment type="subcellular location">
    <subcellularLocation>
        <location evidence="1">Membrane</location>
        <topology evidence="1">Multi-pass membrane protein</topology>
    </subcellularLocation>
</comment>
<keyword evidence="3 6" id="KW-0812">Transmembrane</keyword>
<dbReference type="InterPro" id="IPR051401">
    <property type="entry name" value="GtrA_CellWall_Glycosyl"/>
</dbReference>
<evidence type="ECO:0000313" key="9">
    <source>
        <dbReference type="Proteomes" id="UP000653156"/>
    </source>
</evidence>
<sequence length="138" mass="15175">MAQQTQISHQAAWFVLVGAAAAAVHFGILVLLVQWAGVAPAWANVAAFVVAFCVSFSGHFCLTFRHSGQHRSWLRSLWRWLASSVGGFALNQLLFVVGLYWFGRHAYVPVWLAVTLLVTLATFALGKFWAFRHTGGTA</sequence>